<dbReference type="SUPFAM" id="SSF52402">
    <property type="entry name" value="Adenine nucleotide alpha hydrolases-like"/>
    <property type="match status" value="1"/>
</dbReference>
<accession>A0ABY4GTM7</accession>
<organism evidence="6 7">
    <name type="scientific">Gracilibacillus salinarum</name>
    <dbReference type="NCBI Taxonomy" id="2932255"/>
    <lineage>
        <taxon>Bacteria</taxon>
        <taxon>Bacillati</taxon>
        <taxon>Bacillota</taxon>
        <taxon>Bacilli</taxon>
        <taxon>Bacillales</taxon>
        <taxon>Bacillaceae</taxon>
        <taxon>Gracilibacillus</taxon>
    </lineage>
</organism>
<evidence type="ECO:0000256" key="3">
    <source>
        <dbReference type="ARBA" id="ARBA00022888"/>
    </source>
</evidence>
<dbReference type="PANTHER" id="PTHR43284">
    <property type="entry name" value="ASPARAGINE SYNTHETASE (GLUTAMINE-HYDROLYZING)"/>
    <property type="match status" value="1"/>
</dbReference>
<dbReference type="Gene3D" id="3.60.20.10">
    <property type="entry name" value="Glutamine Phosphoribosylpyrophosphate, subunit 1, domain 1"/>
    <property type="match status" value="1"/>
</dbReference>
<evidence type="ECO:0000313" key="7">
    <source>
        <dbReference type="Proteomes" id="UP000831537"/>
    </source>
</evidence>
<reference evidence="6 7" key="1">
    <citation type="submission" date="2022-04" db="EMBL/GenBank/DDBJ databases">
        <title>Gracilibacillus sp. isolated from saltern.</title>
        <authorList>
            <person name="Won M."/>
            <person name="Lee C.-M."/>
            <person name="Woen H.-Y."/>
            <person name="Kwon S.-W."/>
        </authorList>
    </citation>
    <scope>NUCLEOTIDE SEQUENCE [LARGE SCALE GENOMIC DNA]</scope>
    <source>
        <strain evidence="6 7">SSPM10-3</strain>
    </source>
</reference>
<dbReference type="PANTHER" id="PTHR43284:SF1">
    <property type="entry name" value="ASPARAGINE SYNTHETASE"/>
    <property type="match status" value="1"/>
</dbReference>
<evidence type="ECO:0000256" key="2">
    <source>
        <dbReference type="ARBA" id="ARBA00012737"/>
    </source>
</evidence>
<evidence type="ECO:0000313" key="6">
    <source>
        <dbReference type="EMBL" id="UOQ87047.1"/>
    </source>
</evidence>
<name>A0ABY4GTM7_9BACI</name>
<feature type="domain" description="Glutamine amidotransferase type-2" evidence="5">
    <location>
        <begin position="88"/>
        <end position="152"/>
    </location>
</feature>
<dbReference type="InterPro" id="IPR014729">
    <property type="entry name" value="Rossmann-like_a/b/a_fold"/>
</dbReference>
<dbReference type="EMBL" id="CP095071">
    <property type="protein sequence ID" value="UOQ87047.1"/>
    <property type="molecule type" value="Genomic_DNA"/>
</dbReference>
<dbReference type="RefSeq" id="WP_244747489.1">
    <property type="nucleotide sequence ID" value="NZ_CP095071.1"/>
</dbReference>
<keyword evidence="3" id="KW-0061">Asparagine biosynthesis</keyword>
<evidence type="ECO:0000256" key="1">
    <source>
        <dbReference type="ARBA" id="ARBA00005187"/>
    </source>
</evidence>
<dbReference type="InterPro" id="IPR017932">
    <property type="entry name" value="GATase_2_dom"/>
</dbReference>
<gene>
    <name evidence="6" type="ORF">MUN87_09265</name>
</gene>
<sequence>MSDFIYSYNKCSISDIKNAFQSIYPDDFNLTVTEYHGDWGNLFVTKSPYNGFEPYETDEYLAVVIGGPLLNFTDNSHLSVNENNDATKAIFDRWLSGKMEWQNDLNGPFAVIIIEKLSKEVFSVTDLMSFIPLYYYQKQGQSDMIASHVDVFNKMFDGHLEEDIVSKVDFILHGIVTYPYTEYKNVFQLAPASTTVVTEGNIQRNEHYWYPSEVDLHLTKKEVAESLRNALTSYTKTITDHSYNVAQFISGGEDSRVLLGLIPEVDKKREAIIFLDNMNREGQMAKKAVTLYKTANFNLYTRSKTYYLDILPQCADLVGSGAQYFHAHTFGFYNKSKLNEYDAVFGGLFSDALLKGARVKKIRGSKRFPFIPDIKLSTYSPEKQQSTGVFNNEVVQEVFRRRKNHFEFIKTFREKTAEEWFELWPSSMNLNIPNFHVNRRLFKSFEPFLSNEVVKLSAAIPQKWKMNRIIFHRTAKSYLKPSKWLFHSDGRLPYFAWYVNIPIQFSFWLYEQLGKKLGWIKGNQGPWAEWHFVMKSAKWNDMIEEYASDEYSLSEYVNADNVSELFNSNLNYVQKLNVMQLLNQEYKNRKIVEK</sequence>
<comment type="pathway">
    <text evidence="1">Amino-acid biosynthesis; L-asparagine biosynthesis; L-asparagine from L-aspartate (L-Gln route): step 1/1.</text>
</comment>
<comment type="catalytic activity">
    <reaction evidence="4">
        <text>L-aspartate + L-glutamine + ATP + H2O = L-asparagine + L-glutamate + AMP + diphosphate + H(+)</text>
        <dbReference type="Rhea" id="RHEA:12228"/>
        <dbReference type="ChEBI" id="CHEBI:15377"/>
        <dbReference type="ChEBI" id="CHEBI:15378"/>
        <dbReference type="ChEBI" id="CHEBI:29985"/>
        <dbReference type="ChEBI" id="CHEBI:29991"/>
        <dbReference type="ChEBI" id="CHEBI:30616"/>
        <dbReference type="ChEBI" id="CHEBI:33019"/>
        <dbReference type="ChEBI" id="CHEBI:58048"/>
        <dbReference type="ChEBI" id="CHEBI:58359"/>
        <dbReference type="ChEBI" id="CHEBI:456215"/>
        <dbReference type="EC" id="6.3.5.4"/>
    </reaction>
</comment>
<keyword evidence="3" id="KW-0028">Amino-acid biosynthesis</keyword>
<keyword evidence="7" id="KW-1185">Reference proteome</keyword>
<dbReference type="InterPro" id="IPR029055">
    <property type="entry name" value="Ntn_hydrolases_N"/>
</dbReference>
<protein>
    <recommendedName>
        <fullName evidence="2">asparagine synthase (glutamine-hydrolyzing)</fullName>
        <ecNumber evidence="2">6.3.5.4</ecNumber>
    </recommendedName>
</protein>
<dbReference type="Gene3D" id="3.40.50.620">
    <property type="entry name" value="HUPs"/>
    <property type="match status" value="1"/>
</dbReference>
<dbReference type="InterPro" id="IPR051786">
    <property type="entry name" value="ASN_synthetase/amidase"/>
</dbReference>
<evidence type="ECO:0000256" key="4">
    <source>
        <dbReference type="ARBA" id="ARBA00048741"/>
    </source>
</evidence>
<evidence type="ECO:0000259" key="5">
    <source>
        <dbReference type="Pfam" id="PF13537"/>
    </source>
</evidence>
<dbReference type="Proteomes" id="UP000831537">
    <property type="component" value="Chromosome"/>
</dbReference>
<dbReference type="Pfam" id="PF13537">
    <property type="entry name" value="GATase_7"/>
    <property type="match status" value="1"/>
</dbReference>
<proteinExistence type="predicted"/>
<dbReference type="EC" id="6.3.5.4" evidence="2"/>
<dbReference type="SUPFAM" id="SSF56235">
    <property type="entry name" value="N-terminal nucleophile aminohydrolases (Ntn hydrolases)"/>
    <property type="match status" value="1"/>
</dbReference>